<dbReference type="Proteomes" id="UP001315278">
    <property type="component" value="Unassembled WGS sequence"/>
</dbReference>
<organism evidence="1 2">
    <name type="scientific">Bradyrhizobium jicamae</name>
    <dbReference type="NCBI Taxonomy" id="280332"/>
    <lineage>
        <taxon>Bacteria</taxon>
        <taxon>Pseudomonadati</taxon>
        <taxon>Pseudomonadota</taxon>
        <taxon>Alphaproteobacteria</taxon>
        <taxon>Hyphomicrobiales</taxon>
        <taxon>Nitrobacteraceae</taxon>
        <taxon>Bradyrhizobium</taxon>
    </lineage>
</organism>
<reference evidence="2" key="1">
    <citation type="journal article" date="2021" name="ISME J.">
        <title>Evolutionary origin and ecological implication of a unique nif island in free-living Bradyrhizobium lineages.</title>
        <authorList>
            <person name="Tao J."/>
        </authorList>
    </citation>
    <scope>NUCLEOTIDE SEQUENCE [LARGE SCALE GENOMIC DNA]</scope>
    <source>
        <strain evidence="2">SZCCT0434</strain>
    </source>
</reference>
<evidence type="ECO:0008006" key="3">
    <source>
        <dbReference type="Google" id="ProtNLM"/>
    </source>
</evidence>
<proteinExistence type="predicted"/>
<evidence type="ECO:0000313" key="2">
    <source>
        <dbReference type="Proteomes" id="UP001315278"/>
    </source>
</evidence>
<comment type="caution">
    <text evidence="1">The sequence shown here is derived from an EMBL/GenBank/DDBJ whole genome shotgun (WGS) entry which is preliminary data.</text>
</comment>
<sequence>MPSDNNLFVREGQSEPLTVTIAIARQISGLGNTTLWKLISDGTLQSVTVGRRRLVVYQSLRRLLSCDAAKPAEPVRGRPRKVIVGKAVTS</sequence>
<dbReference type="RefSeq" id="WP_212492414.1">
    <property type="nucleotide sequence ID" value="NZ_JAFCJH010000007.1"/>
</dbReference>
<name>A0ABS5FFY7_9BRAD</name>
<accession>A0ABS5FFY7</accession>
<protein>
    <recommendedName>
        <fullName evidence="3">Helix-turn-helix domain-containing protein</fullName>
    </recommendedName>
</protein>
<evidence type="ECO:0000313" key="1">
    <source>
        <dbReference type="EMBL" id="MBR0795672.1"/>
    </source>
</evidence>
<keyword evidence="2" id="KW-1185">Reference proteome</keyword>
<gene>
    <name evidence="1" type="ORF">JQ615_09760</name>
</gene>
<dbReference type="EMBL" id="JAFCJH010000007">
    <property type="protein sequence ID" value="MBR0795672.1"/>
    <property type="molecule type" value="Genomic_DNA"/>
</dbReference>